<sequence length="319" mass="33940">MTTPPPGPALPPDAAAPGFAVSSDGRPHHHHHHGWWWKTLLAGAALWVLTIVVTAFTGNTNLVPTLILLGSFLVPFCVVLFVIERVTGSISTLQLVLAFFVGGIFGVLGASLLEADLHESFWVYGLVGLIEEFVKGLLLVIVGWRVVPKTAAQGALLGATIGAGFAAFESAGYAFNAAITSQGIDLGSLLQTEVLRAVLAPVGHVLWTAVLGAVLFGVATGRERFRWSPWILLTFVGVALLHAAWDSSSDIASVLALLFNGQALVQLQNGFLEPGTADAVRALSTLFYVVGLLVISAAGLLTLWLVLRHYRRAERMVRP</sequence>
<evidence type="ECO:0000313" key="3">
    <source>
        <dbReference type="Proteomes" id="UP001174208"/>
    </source>
</evidence>
<evidence type="ECO:0000313" key="2">
    <source>
        <dbReference type="EMBL" id="MDN4614183.1"/>
    </source>
</evidence>
<evidence type="ECO:0000256" key="1">
    <source>
        <dbReference type="SAM" id="Phobius"/>
    </source>
</evidence>
<dbReference type="EC" id="3.4.-.-" evidence="2"/>
<feature type="transmembrane region" description="Helical" evidence="1">
    <location>
        <begin position="121"/>
        <end position="142"/>
    </location>
</feature>
<accession>A0ABT8K9P7</accession>
<dbReference type="Proteomes" id="UP001174208">
    <property type="component" value="Unassembled WGS sequence"/>
</dbReference>
<gene>
    <name evidence="2" type="ORF">P5G50_06920</name>
</gene>
<dbReference type="RefSeq" id="WP_301212626.1">
    <property type="nucleotide sequence ID" value="NZ_JAROCF010000001.1"/>
</dbReference>
<keyword evidence="2" id="KW-0378">Hydrolase</keyword>
<keyword evidence="1" id="KW-1133">Transmembrane helix</keyword>
<feature type="transmembrane region" description="Helical" evidence="1">
    <location>
        <begin position="62"/>
        <end position="83"/>
    </location>
</feature>
<comment type="caution">
    <text evidence="2">The sequence shown here is derived from an EMBL/GenBank/DDBJ whole genome shotgun (WGS) entry which is preliminary data.</text>
</comment>
<keyword evidence="3" id="KW-1185">Reference proteome</keyword>
<feature type="transmembrane region" description="Helical" evidence="1">
    <location>
        <begin position="95"/>
        <end position="115"/>
    </location>
</feature>
<dbReference type="EMBL" id="JAROCF010000001">
    <property type="protein sequence ID" value="MDN4614183.1"/>
    <property type="molecule type" value="Genomic_DNA"/>
</dbReference>
<dbReference type="PANTHER" id="PTHR36844:SF1">
    <property type="entry name" value="PROTEASE PRSW"/>
    <property type="match status" value="1"/>
</dbReference>
<dbReference type="GO" id="GO:0008233">
    <property type="term" value="F:peptidase activity"/>
    <property type="evidence" value="ECO:0007669"/>
    <property type="project" value="UniProtKB-KW"/>
</dbReference>
<organism evidence="2 3">
    <name type="scientific">Leifsonia williamsii</name>
    <dbReference type="NCBI Taxonomy" id="3035919"/>
    <lineage>
        <taxon>Bacteria</taxon>
        <taxon>Bacillati</taxon>
        <taxon>Actinomycetota</taxon>
        <taxon>Actinomycetes</taxon>
        <taxon>Micrococcales</taxon>
        <taxon>Microbacteriaceae</taxon>
        <taxon>Leifsonia</taxon>
    </lineage>
</organism>
<proteinExistence type="predicted"/>
<keyword evidence="2" id="KW-0645">Protease</keyword>
<reference evidence="2" key="1">
    <citation type="submission" date="2023-06" db="EMBL/GenBank/DDBJ databases">
        <title>MT1 and MT2 Draft Genomes of Novel Species.</title>
        <authorList>
            <person name="Venkateswaran K."/>
        </authorList>
    </citation>
    <scope>NUCLEOTIDE SEQUENCE</scope>
    <source>
        <strain evidence="2">F6_8S_P_1B</strain>
    </source>
</reference>
<protein>
    <submittedName>
        <fullName evidence="2">PrsW family glutamic-type intramembrane protease</fullName>
        <ecNumber evidence="2">3.4.-.-</ecNumber>
    </submittedName>
</protein>
<feature type="transmembrane region" description="Helical" evidence="1">
    <location>
        <begin position="195"/>
        <end position="220"/>
    </location>
</feature>
<keyword evidence="1" id="KW-0812">Transmembrane</keyword>
<feature type="transmembrane region" description="Helical" evidence="1">
    <location>
        <begin position="227"/>
        <end position="245"/>
    </location>
</feature>
<dbReference type="InterPro" id="IPR026898">
    <property type="entry name" value="PrsW"/>
</dbReference>
<dbReference type="PANTHER" id="PTHR36844">
    <property type="entry name" value="PROTEASE PRSW"/>
    <property type="match status" value="1"/>
</dbReference>
<dbReference type="Pfam" id="PF13367">
    <property type="entry name" value="PrsW-protease"/>
    <property type="match status" value="1"/>
</dbReference>
<feature type="transmembrane region" description="Helical" evidence="1">
    <location>
        <begin position="154"/>
        <end position="175"/>
    </location>
</feature>
<feature type="transmembrane region" description="Helical" evidence="1">
    <location>
        <begin position="286"/>
        <end position="307"/>
    </location>
</feature>
<keyword evidence="1" id="KW-0472">Membrane</keyword>
<name>A0ABT8K9P7_9MICO</name>
<dbReference type="GO" id="GO:0006508">
    <property type="term" value="P:proteolysis"/>
    <property type="evidence" value="ECO:0007669"/>
    <property type="project" value="UniProtKB-KW"/>
</dbReference>
<feature type="transmembrane region" description="Helical" evidence="1">
    <location>
        <begin position="35"/>
        <end position="56"/>
    </location>
</feature>